<feature type="binding site" evidence="4">
    <location>
        <position position="9"/>
    </location>
    <ligand>
        <name>a divalent metal cation</name>
        <dbReference type="ChEBI" id="CHEBI:60240"/>
        <label>1</label>
    </ligand>
</feature>
<dbReference type="InterPro" id="IPR032466">
    <property type="entry name" value="Metal_Hydrolase"/>
</dbReference>
<comment type="similarity">
    <text evidence="1">Belongs to the metallo-dependent hydrolases superfamily. TatD-type hydrolase family.</text>
</comment>
<reference evidence="5 6" key="1">
    <citation type="submission" date="2012-05" db="EMBL/GenBank/DDBJ databases">
        <authorList>
            <person name="Weinstock G."/>
            <person name="Sodergren E."/>
            <person name="Lobos E.A."/>
            <person name="Fulton L."/>
            <person name="Fulton R."/>
            <person name="Courtney L."/>
            <person name="Fronick C."/>
            <person name="O'Laughlin M."/>
            <person name="Godfrey J."/>
            <person name="Wilson R.M."/>
            <person name="Miner T."/>
            <person name="Farmer C."/>
            <person name="Delehaunty K."/>
            <person name="Cordes M."/>
            <person name="Minx P."/>
            <person name="Tomlinson C."/>
            <person name="Chen J."/>
            <person name="Wollam A."/>
            <person name="Pepin K.H."/>
            <person name="Bhonagiri V."/>
            <person name="Zhang X."/>
            <person name="Suruliraj S."/>
            <person name="Warren W."/>
            <person name="Mitreva M."/>
            <person name="Mardis E.R."/>
            <person name="Wilson R.K."/>
        </authorList>
    </citation>
    <scope>NUCLEOTIDE SEQUENCE [LARGE SCALE GENOMIC DNA]</scope>
    <source>
        <strain evidence="5 6">F0037</strain>
    </source>
</reference>
<feature type="binding site" evidence="4">
    <location>
        <position position="207"/>
    </location>
    <ligand>
        <name>a divalent metal cation</name>
        <dbReference type="ChEBI" id="CHEBI:60240"/>
        <label>1</label>
    </ligand>
</feature>
<feature type="binding site" evidence="4">
    <location>
        <position position="132"/>
    </location>
    <ligand>
        <name>a divalent metal cation</name>
        <dbReference type="ChEBI" id="CHEBI:60240"/>
        <label>2</label>
    </ligand>
</feature>
<dbReference type="PATRIC" id="fig|1127696.3.peg.1187"/>
<sequence>MATSLIDSHTHIYGEEFDLDREAMLQRADEAGVGQMVLPCVDRESYERMLPLVVAHPLRLFPCIGLHPTSVKEDYQAELTYMREQLELHRPTAVGEIGLDFYWDRTYEAEQVAAFREQLQWAARLDLPVILHIREAFSKAFEILRAVNLPELHGVFHSFTGSSEELEEALSFERFAIGINGVVTFKNSSLKDYITRVPLGRLLLETDAPYLAPTPNRGKRNEPSFLPHTAQFLASLYGLSYDQLTEVTSQNARQLFHLPTR</sequence>
<evidence type="ECO:0000313" key="5">
    <source>
        <dbReference type="EMBL" id="EKY00967.1"/>
    </source>
</evidence>
<dbReference type="PANTHER" id="PTHR46124:SF4">
    <property type="entry name" value="HYDROLASE TATD"/>
    <property type="match status" value="1"/>
</dbReference>
<dbReference type="CDD" id="cd01310">
    <property type="entry name" value="TatD_DNAse"/>
    <property type="match status" value="1"/>
</dbReference>
<evidence type="ECO:0000256" key="4">
    <source>
        <dbReference type="PIRSR" id="PIRSR005902-1"/>
    </source>
</evidence>
<dbReference type="PANTHER" id="PTHR46124">
    <property type="entry name" value="D-AMINOACYL-TRNA DEACYLASE"/>
    <property type="match status" value="1"/>
</dbReference>
<dbReference type="EMBL" id="AMEQ01000035">
    <property type="protein sequence ID" value="EKY00967.1"/>
    <property type="molecule type" value="Genomic_DNA"/>
</dbReference>
<name>L1NCP2_9PORP</name>
<dbReference type="GO" id="GO:0046872">
    <property type="term" value="F:metal ion binding"/>
    <property type="evidence" value="ECO:0007669"/>
    <property type="project" value="UniProtKB-KW"/>
</dbReference>
<evidence type="ECO:0000313" key="6">
    <source>
        <dbReference type="Proteomes" id="UP000010408"/>
    </source>
</evidence>
<accession>L1NCP2</accession>
<dbReference type="STRING" id="1127696.HMPREF9134_01315"/>
<dbReference type="Proteomes" id="UP000010408">
    <property type="component" value="Unassembled WGS sequence"/>
</dbReference>
<dbReference type="AlphaFoldDB" id="L1NCP2"/>
<evidence type="ECO:0000256" key="2">
    <source>
        <dbReference type="ARBA" id="ARBA00022723"/>
    </source>
</evidence>
<dbReference type="InterPro" id="IPR015991">
    <property type="entry name" value="TatD/YcfH-like"/>
</dbReference>
<organism evidence="5 6">
    <name type="scientific">Porphyromonas catoniae F0037</name>
    <dbReference type="NCBI Taxonomy" id="1127696"/>
    <lineage>
        <taxon>Bacteria</taxon>
        <taxon>Pseudomonadati</taxon>
        <taxon>Bacteroidota</taxon>
        <taxon>Bacteroidia</taxon>
        <taxon>Bacteroidales</taxon>
        <taxon>Porphyromonadaceae</taxon>
        <taxon>Porphyromonas</taxon>
    </lineage>
</organism>
<evidence type="ECO:0000256" key="3">
    <source>
        <dbReference type="ARBA" id="ARBA00022801"/>
    </source>
</evidence>
<dbReference type="GO" id="GO:0005829">
    <property type="term" value="C:cytosol"/>
    <property type="evidence" value="ECO:0007669"/>
    <property type="project" value="TreeGrafter"/>
</dbReference>
<dbReference type="HOGENOM" id="CLU_031506_4_0_10"/>
<dbReference type="Gene3D" id="3.20.20.140">
    <property type="entry name" value="Metal-dependent hydrolases"/>
    <property type="match status" value="1"/>
</dbReference>
<gene>
    <name evidence="5" type="ORF">HMPREF9134_01315</name>
</gene>
<feature type="binding site" evidence="4">
    <location>
        <position position="11"/>
    </location>
    <ligand>
        <name>a divalent metal cation</name>
        <dbReference type="ChEBI" id="CHEBI:60240"/>
        <label>1</label>
    </ligand>
</feature>
<dbReference type="RefSeq" id="WP_005467385.1">
    <property type="nucleotide sequence ID" value="NZ_KB291031.1"/>
</dbReference>
<proteinExistence type="inferred from homology"/>
<evidence type="ECO:0000256" key="1">
    <source>
        <dbReference type="ARBA" id="ARBA00009275"/>
    </source>
</evidence>
<dbReference type="SUPFAM" id="SSF51556">
    <property type="entry name" value="Metallo-dependent hydrolases"/>
    <property type="match status" value="1"/>
</dbReference>
<dbReference type="PIRSF" id="PIRSF005902">
    <property type="entry name" value="DNase_TatD"/>
    <property type="match status" value="1"/>
</dbReference>
<feature type="binding site" evidence="4">
    <location>
        <position position="96"/>
    </location>
    <ligand>
        <name>a divalent metal cation</name>
        <dbReference type="ChEBI" id="CHEBI:60240"/>
        <label>1</label>
    </ligand>
</feature>
<dbReference type="Pfam" id="PF01026">
    <property type="entry name" value="TatD_DNase"/>
    <property type="match status" value="1"/>
</dbReference>
<dbReference type="eggNOG" id="COG0084">
    <property type="taxonomic scope" value="Bacteria"/>
</dbReference>
<dbReference type="InterPro" id="IPR001130">
    <property type="entry name" value="TatD-like"/>
</dbReference>
<dbReference type="FunFam" id="3.20.20.140:FF:000005">
    <property type="entry name" value="TatD family hydrolase"/>
    <property type="match status" value="1"/>
</dbReference>
<comment type="caution">
    <text evidence="5">The sequence shown here is derived from an EMBL/GenBank/DDBJ whole genome shotgun (WGS) entry which is preliminary data.</text>
</comment>
<keyword evidence="2 4" id="KW-0479">Metal-binding</keyword>
<keyword evidence="3 5" id="KW-0378">Hydrolase</keyword>
<protein>
    <submittedName>
        <fullName evidence="5">Hydrolase, TatD family</fullName>
    </submittedName>
</protein>
<dbReference type="GO" id="GO:0004536">
    <property type="term" value="F:DNA nuclease activity"/>
    <property type="evidence" value="ECO:0007669"/>
    <property type="project" value="InterPro"/>
</dbReference>
<feature type="binding site" evidence="4">
    <location>
        <position position="157"/>
    </location>
    <ligand>
        <name>a divalent metal cation</name>
        <dbReference type="ChEBI" id="CHEBI:60240"/>
        <label>2</label>
    </ligand>
</feature>
<dbReference type="NCBIfam" id="TIGR00010">
    <property type="entry name" value="YchF/TatD family DNA exonuclease"/>
    <property type="match status" value="1"/>
</dbReference>
<dbReference type="GO" id="GO:0016788">
    <property type="term" value="F:hydrolase activity, acting on ester bonds"/>
    <property type="evidence" value="ECO:0007669"/>
    <property type="project" value="InterPro"/>
</dbReference>